<accession>A0AAV5STS0</accession>
<keyword evidence="2" id="KW-1185">Reference proteome</keyword>
<evidence type="ECO:0000313" key="1">
    <source>
        <dbReference type="EMBL" id="GMS83460.1"/>
    </source>
</evidence>
<name>A0AAV5STS0_9BILA</name>
<gene>
    <name evidence="1" type="ORF">PENTCL1PPCAC_5635</name>
</gene>
<feature type="non-terminal residue" evidence="1">
    <location>
        <position position="160"/>
    </location>
</feature>
<sequence length="160" mass="18289">SKFNLSLRIFQMGEELVAYIGTAEQRYGGGKLTAWAVVFPSRPSLNYCRRVRNTGRDETHFAQLCALLKILWQVDQMNEDAGRREIEKVIVKTNARRFVTSVQMELARVSSLGYVGERRHKAAIMEIIKSYRQFVALDMYFAPTSDAHVDEVNSLAKEVL</sequence>
<dbReference type="EMBL" id="BTSX01000002">
    <property type="protein sequence ID" value="GMS83460.1"/>
    <property type="molecule type" value="Genomic_DNA"/>
</dbReference>
<dbReference type="Proteomes" id="UP001432027">
    <property type="component" value="Unassembled WGS sequence"/>
</dbReference>
<organism evidence="1 2">
    <name type="scientific">Pristionchus entomophagus</name>
    <dbReference type="NCBI Taxonomy" id="358040"/>
    <lineage>
        <taxon>Eukaryota</taxon>
        <taxon>Metazoa</taxon>
        <taxon>Ecdysozoa</taxon>
        <taxon>Nematoda</taxon>
        <taxon>Chromadorea</taxon>
        <taxon>Rhabditida</taxon>
        <taxon>Rhabditina</taxon>
        <taxon>Diplogasteromorpha</taxon>
        <taxon>Diplogasteroidea</taxon>
        <taxon>Neodiplogasteridae</taxon>
        <taxon>Pristionchus</taxon>
    </lineage>
</organism>
<reference evidence="1" key="1">
    <citation type="submission" date="2023-10" db="EMBL/GenBank/DDBJ databases">
        <title>Genome assembly of Pristionchus species.</title>
        <authorList>
            <person name="Yoshida K."/>
            <person name="Sommer R.J."/>
        </authorList>
    </citation>
    <scope>NUCLEOTIDE SEQUENCE</scope>
    <source>
        <strain evidence="1">RS0144</strain>
    </source>
</reference>
<protein>
    <submittedName>
        <fullName evidence="1">Uncharacterized protein</fullName>
    </submittedName>
</protein>
<comment type="caution">
    <text evidence="1">The sequence shown here is derived from an EMBL/GenBank/DDBJ whole genome shotgun (WGS) entry which is preliminary data.</text>
</comment>
<feature type="non-terminal residue" evidence="1">
    <location>
        <position position="1"/>
    </location>
</feature>
<dbReference type="AlphaFoldDB" id="A0AAV5STS0"/>
<proteinExistence type="predicted"/>
<evidence type="ECO:0000313" key="2">
    <source>
        <dbReference type="Proteomes" id="UP001432027"/>
    </source>
</evidence>